<feature type="non-terminal residue" evidence="4">
    <location>
        <position position="1"/>
    </location>
</feature>
<dbReference type="PANTHER" id="PTHR11689">
    <property type="entry name" value="CHLORIDE CHANNEL PROTEIN CLC FAMILY MEMBER"/>
    <property type="match status" value="1"/>
</dbReference>
<evidence type="ECO:0000256" key="1">
    <source>
        <dbReference type="ARBA" id="ARBA00022737"/>
    </source>
</evidence>
<name>A0A7K6EKL2_9PASS</name>
<evidence type="ECO:0000256" key="2">
    <source>
        <dbReference type="ARBA" id="ARBA00023122"/>
    </source>
</evidence>
<dbReference type="AlphaFoldDB" id="A0A7K6EKL2"/>
<dbReference type="InterPro" id="IPR051280">
    <property type="entry name" value="Cl-channel/antiporter"/>
</dbReference>
<accession>A0A7K6EKL2</accession>
<keyword evidence="3" id="KW-0472">Membrane</keyword>
<feature type="non-terminal residue" evidence="4">
    <location>
        <position position="121"/>
    </location>
</feature>
<dbReference type="Proteomes" id="UP000575029">
    <property type="component" value="Unassembled WGS sequence"/>
</dbReference>
<dbReference type="GO" id="GO:0015108">
    <property type="term" value="F:chloride transmembrane transporter activity"/>
    <property type="evidence" value="ECO:0007669"/>
    <property type="project" value="TreeGrafter"/>
</dbReference>
<evidence type="ECO:0000256" key="3">
    <source>
        <dbReference type="SAM" id="Phobius"/>
    </source>
</evidence>
<dbReference type="PANTHER" id="PTHR11689:SF89">
    <property type="entry name" value="CHLORIDE CHANNEL PROTEIN"/>
    <property type="match status" value="1"/>
</dbReference>
<keyword evidence="3" id="KW-1133">Transmembrane helix</keyword>
<dbReference type="SUPFAM" id="SSF81340">
    <property type="entry name" value="Clc chloride channel"/>
    <property type="match status" value="1"/>
</dbReference>
<comment type="caution">
    <text evidence="4">The sequence shown here is derived from an EMBL/GenBank/DDBJ whole genome shotgun (WGS) entry which is preliminary data.</text>
</comment>
<dbReference type="Gene3D" id="1.10.3080.10">
    <property type="entry name" value="Clc chloride channel"/>
    <property type="match status" value="1"/>
</dbReference>
<keyword evidence="1" id="KW-0677">Repeat</keyword>
<sequence length="121" mass="13705">EWDRWLLMGLIGAAVRVLGSLIYQIINSLIKLKWNLVENYLQVSKRRSDIFCVCSLENPQCQFFCPAASPFGLPEIIGYLNCTSIQHLSNIMAFLGTFLSCMLAVAYWLLHEPEGPMIHLG</sequence>
<evidence type="ECO:0000313" key="5">
    <source>
        <dbReference type="Proteomes" id="UP000575029"/>
    </source>
</evidence>
<gene>
    <name evidence="4" type="primary">Clcd</name>
    <name evidence="4" type="ORF">GRAPIC_R16002</name>
</gene>
<keyword evidence="2" id="KW-0129">CBS domain</keyword>
<proteinExistence type="predicted"/>
<feature type="transmembrane region" description="Helical" evidence="3">
    <location>
        <begin position="91"/>
        <end position="110"/>
    </location>
</feature>
<dbReference type="InterPro" id="IPR014743">
    <property type="entry name" value="Cl-channel_core"/>
</dbReference>
<protein>
    <submittedName>
        <fullName evidence="4">CLCD protein</fullName>
    </submittedName>
</protein>
<reference evidence="4 5" key="1">
    <citation type="submission" date="2019-09" db="EMBL/GenBank/DDBJ databases">
        <title>Bird 10,000 Genomes (B10K) Project - Family phase.</title>
        <authorList>
            <person name="Zhang G."/>
        </authorList>
    </citation>
    <scope>NUCLEOTIDE SEQUENCE [LARGE SCALE GENOMIC DNA]</scope>
    <source>
        <strain evidence="4">B10K-DU-029-50</strain>
        <tissue evidence="4">Heart</tissue>
    </source>
</reference>
<dbReference type="EMBL" id="VZRM01005611">
    <property type="protein sequence ID" value="NWV39287.1"/>
    <property type="molecule type" value="Genomic_DNA"/>
</dbReference>
<evidence type="ECO:0000313" key="4">
    <source>
        <dbReference type="EMBL" id="NWV39287.1"/>
    </source>
</evidence>
<organism evidence="4 5">
    <name type="scientific">Grantiella picta</name>
    <dbReference type="NCBI Taxonomy" id="266360"/>
    <lineage>
        <taxon>Eukaryota</taxon>
        <taxon>Metazoa</taxon>
        <taxon>Chordata</taxon>
        <taxon>Craniata</taxon>
        <taxon>Vertebrata</taxon>
        <taxon>Euteleostomi</taxon>
        <taxon>Archelosauria</taxon>
        <taxon>Archosauria</taxon>
        <taxon>Dinosauria</taxon>
        <taxon>Saurischia</taxon>
        <taxon>Theropoda</taxon>
        <taxon>Coelurosauria</taxon>
        <taxon>Aves</taxon>
        <taxon>Neognathae</taxon>
        <taxon>Neoaves</taxon>
        <taxon>Telluraves</taxon>
        <taxon>Australaves</taxon>
        <taxon>Passeriformes</taxon>
        <taxon>Meliphagoidea</taxon>
        <taxon>Meliphagidae</taxon>
        <taxon>Grantiella</taxon>
    </lineage>
</organism>
<keyword evidence="5" id="KW-1185">Reference proteome</keyword>
<keyword evidence="3" id="KW-0812">Transmembrane</keyword>
<feature type="transmembrane region" description="Helical" evidence="3">
    <location>
        <begin position="6"/>
        <end position="26"/>
    </location>
</feature>